<evidence type="ECO:0000256" key="1">
    <source>
        <dbReference type="SAM" id="Phobius"/>
    </source>
</evidence>
<sequence length="788" mass="90342">MKSVSVRKKCDLAYCVFVGLAFITVIIWQIFHLPLPPWLLTDLPLTDSSFVILQIQVTIAVLPLAIIALITGMSKDTLYGVPVLKYVLRLRPVFLTYNSIAILQMFMIIIAFVSTSYQWYNLLELTFFVTLFNSLILMTDCFSLLSDYQFYRSEIRSYLVSTPTQEKFSAVVNDIIKSASTASIDDLKEKLSAMNEMLLSVSSDTDQTAFNSEYIKCANKLFAAKGSDLILGMVDALQDAYHNFNEKANAFPIFHAVCFEFYNGLKYLNLADAHKRGVLDDLRYELFRNPAYNNAADLRSFTTQIYRFAVVENIYPLNTASIKDRFVTGMYDWFSPFQDFSLLERYDRLNFFKALVDNRNKTILDEKVYNIADIRPATDLIDKLFIILYSYYIASCEPLADKELVHFCRDYIRNNQTRFQQVIESCVFSNISNDDIKLSYDLMQFWEVTKPNCVKTLVFDSVTNDFWIFSFMAVNPSVEFLSGALRSFAVGKEFKLYSQYFADGTASTQTEQKYYNFCNLFGFGFNKIAVNSLRSVLSETYKQYSIHEAIQEHDLLMNNGDFLSKWTQVVKDYCGLLSGRFSDKPANVTSNPTVLVNRYEFCFELSRKENKRLKNTIEASILTFICGVIQSHLKIENVKFGEPLSPIINVLNDSASHPVDTVIGSKNCFSYRERNEEQQILEKFGDDLLSRSMSGGIFFVSRSGFFADFSNIKVHLLKPTREDILAEKKPNENGTYSHVITNNLEGNFTEDELVTFLQNRLVNLKITCDFTCGFSSEQIGYGIILQFP</sequence>
<dbReference type="RefSeq" id="WP_187014845.1">
    <property type="nucleotide sequence ID" value="NZ_JACOQI010000008.1"/>
</dbReference>
<keyword evidence="1" id="KW-0472">Membrane</keyword>
<keyword evidence="3" id="KW-1185">Reference proteome</keyword>
<evidence type="ECO:0000313" key="2">
    <source>
        <dbReference type="EMBL" id="MBC5770597.1"/>
    </source>
</evidence>
<gene>
    <name evidence="2" type="ORF">H8Z83_09720</name>
</gene>
<evidence type="ECO:0000313" key="3">
    <source>
        <dbReference type="Proteomes" id="UP000620327"/>
    </source>
</evidence>
<feature type="transmembrane region" description="Helical" evidence="1">
    <location>
        <begin position="12"/>
        <end position="31"/>
    </location>
</feature>
<dbReference type="AlphaFoldDB" id="A0A923MKK1"/>
<organism evidence="2 3">
    <name type="scientific">Dysosmobacter segnis</name>
    <dbReference type="NCBI Taxonomy" id="2763042"/>
    <lineage>
        <taxon>Bacteria</taxon>
        <taxon>Bacillati</taxon>
        <taxon>Bacillota</taxon>
        <taxon>Clostridia</taxon>
        <taxon>Eubacteriales</taxon>
        <taxon>Oscillospiraceae</taxon>
        <taxon>Dysosmobacter</taxon>
    </lineage>
</organism>
<comment type="caution">
    <text evidence="2">The sequence shown here is derived from an EMBL/GenBank/DDBJ whole genome shotgun (WGS) entry which is preliminary data.</text>
</comment>
<reference evidence="2" key="1">
    <citation type="submission" date="2020-08" db="EMBL/GenBank/DDBJ databases">
        <title>Genome public.</title>
        <authorList>
            <person name="Liu C."/>
            <person name="Sun Q."/>
        </authorList>
    </citation>
    <scope>NUCLEOTIDE SEQUENCE</scope>
    <source>
        <strain evidence="2">BX15</strain>
    </source>
</reference>
<dbReference type="EMBL" id="JACOQI010000008">
    <property type="protein sequence ID" value="MBC5770597.1"/>
    <property type="molecule type" value="Genomic_DNA"/>
</dbReference>
<name>A0A923MKK1_9FIRM</name>
<keyword evidence="1" id="KW-1133">Transmembrane helix</keyword>
<accession>A0A923MKK1</accession>
<feature type="transmembrane region" description="Helical" evidence="1">
    <location>
        <begin position="93"/>
        <end position="113"/>
    </location>
</feature>
<dbReference type="Proteomes" id="UP000620327">
    <property type="component" value="Unassembled WGS sequence"/>
</dbReference>
<keyword evidence="1" id="KW-0812">Transmembrane</keyword>
<feature type="transmembrane region" description="Helical" evidence="1">
    <location>
        <begin position="51"/>
        <end position="72"/>
    </location>
</feature>
<proteinExistence type="predicted"/>
<protein>
    <submittedName>
        <fullName evidence="2">Uncharacterized protein</fullName>
    </submittedName>
</protein>